<evidence type="ECO:0000313" key="3">
    <source>
        <dbReference type="Proteomes" id="UP000737402"/>
    </source>
</evidence>
<evidence type="ECO:0000313" key="2">
    <source>
        <dbReference type="EMBL" id="MBM7621917.1"/>
    </source>
</evidence>
<keyword evidence="1" id="KW-1133">Transmembrane helix</keyword>
<feature type="transmembrane region" description="Helical" evidence="1">
    <location>
        <begin position="7"/>
        <end position="32"/>
    </location>
</feature>
<gene>
    <name evidence="2" type="ORF">JOC95_003825</name>
</gene>
<dbReference type="EMBL" id="JAFBED010000012">
    <property type="protein sequence ID" value="MBM7621917.1"/>
    <property type="molecule type" value="Genomic_DNA"/>
</dbReference>
<reference evidence="2 3" key="1">
    <citation type="submission" date="2021-01" db="EMBL/GenBank/DDBJ databases">
        <title>Genomic Encyclopedia of Type Strains, Phase IV (KMG-IV): sequencing the most valuable type-strain genomes for metagenomic binning, comparative biology and taxonomic classification.</title>
        <authorList>
            <person name="Goeker M."/>
        </authorList>
    </citation>
    <scope>NUCLEOTIDE SEQUENCE [LARGE SCALE GENOMIC DNA]</scope>
    <source>
        <strain evidence="2 3">DSM 25879</strain>
    </source>
</reference>
<organism evidence="2 3">
    <name type="scientific">Sutcliffiella tianshenii</name>
    <dbReference type="NCBI Taxonomy" id="1463404"/>
    <lineage>
        <taxon>Bacteria</taxon>
        <taxon>Bacillati</taxon>
        <taxon>Bacillota</taxon>
        <taxon>Bacilli</taxon>
        <taxon>Bacillales</taxon>
        <taxon>Bacillaceae</taxon>
        <taxon>Sutcliffiella</taxon>
    </lineage>
</organism>
<dbReference type="RefSeq" id="WP_204418957.1">
    <property type="nucleotide sequence ID" value="NZ_JAFBED010000012.1"/>
</dbReference>
<keyword evidence="1" id="KW-0812">Transmembrane</keyword>
<comment type="caution">
    <text evidence="2">The sequence shown here is derived from an EMBL/GenBank/DDBJ whole genome shotgun (WGS) entry which is preliminary data.</text>
</comment>
<keyword evidence="1" id="KW-0472">Membrane</keyword>
<sequence>MKKAEYLIVLVVLAVYMCIGYIFNIDFLKIFIVDSDEYNISLVGIVIWYSTVKFIQYIRKTRPE</sequence>
<proteinExistence type="predicted"/>
<accession>A0ABS2P5K7</accession>
<keyword evidence="3" id="KW-1185">Reference proteome</keyword>
<evidence type="ECO:0000256" key="1">
    <source>
        <dbReference type="SAM" id="Phobius"/>
    </source>
</evidence>
<protein>
    <submittedName>
        <fullName evidence="2">Uncharacterized protein</fullName>
    </submittedName>
</protein>
<feature type="transmembrane region" description="Helical" evidence="1">
    <location>
        <begin position="38"/>
        <end position="58"/>
    </location>
</feature>
<name>A0ABS2P5K7_9BACI</name>
<dbReference type="Proteomes" id="UP000737402">
    <property type="component" value="Unassembled WGS sequence"/>
</dbReference>